<feature type="domain" description="PWI" evidence="3">
    <location>
        <begin position="27"/>
        <end position="125"/>
    </location>
</feature>
<feature type="compositionally biased region" description="Basic residues" evidence="2">
    <location>
        <begin position="204"/>
        <end position="214"/>
    </location>
</feature>
<evidence type="ECO:0000313" key="7">
    <source>
        <dbReference type="EMBL" id="JAT58826.1"/>
    </source>
</evidence>
<dbReference type="AlphaFoldDB" id="A0A1D1YDA5"/>
<dbReference type="GO" id="GO:0006397">
    <property type="term" value="P:mRNA processing"/>
    <property type="evidence" value="ECO:0007669"/>
    <property type="project" value="UniProtKB-KW"/>
</dbReference>
<dbReference type="GO" id="GO:0048024">
    <property type="term" value="P:regulation of mRNA splicing, via spliceosome"/>
    <property type="evidence" value="ECO:0007669"/>
    <property type="project" value="TreeGrafter"/>
</dbReference>
<evidence type="ECO:0000313" key="4">
    <source>
        <dbReference type="EMBL" id="JAT45016.1"/>
    </source>
</evidence>
<dbReference type="InterPro" id="IPR052225">
    <property type="entry name" value="Ser/Arg_repetitive_matrix"/>
</dbReference>
<feature type="region of interest" description="Disordered" evidence="2">
    <location>
        <begin position="635"/>
        <end position="866"/>
    </location>
</feature>
<feature type="compositionally biased region" description="Low complexity" evidence="2">
    <location>
        <begin position="329"/>
        <end position="339"/>
    </location>
</feature>
<dbReference type="GO" id="GO:0005681">
    <property type="term" value="C:spliceosomal complex"/>
    <property type="evidence" value="ECO:0007669"/>
    <property type="project" value="TreeGrafter"/>
</dbReference>
<keyword evidence="1" id="KW-0507">mRNA processing</keyword>
<protein>
    <submittedName>
        <fullName evidence="5">Serine/arginine repetitive matrix protein 1</fullName>
    </submittedName>
</protein>
<dbReference type="EMBL" id="GDJX01022920">
    <property type="protein sequence ID" value="JAT45016.1"/>
    <property type="molecule type" value="Transcribed_RNA"/>
</dbReference>
<dbReference type="Pfam" id="PF01480">
    <property type="entry name" value="PWI"/>
    <property type="match status" value="1"/>
</dbReference>
<dbReference type="EMBL" id="GDJX01009110">
    <property type="protein sequence ID" value="JAT58826.1"/>
    <property type="molecule type" value="Transcribed_RNA"/>
</dbReference>
<feature type="compositionally biased region" description="Basic residues" evidence="2">
    <location>
        <begin position="408"/>
        <end position="432"/>
    </location>
</feature>
<dbReference type="EMBL" id="GDJX01015332">
    <property type="protein sequence ID" value="JAT52604.1"/>
    <property type="molecule type" value="Transcribed_RNA"/>
</dbReference>
<feature type="compositionally biased region" description="Basic residues" evidence="2">
    <location>
        <begin position="340"/>
        <end position="377"/>
    </location>
</feature>
<feature type="compositionally biased region" description="Basic and acidic residues" evidence="2">
    <location>
        <begin position="449"/>
        <end position="458"/>
    </location>
</feature>
<reference evidence="5" key="1">
    <citation type="submission" date="2015-07" db="EMBL/GenBank/DDBJ databases">
        <title>Transcriptome Assembly of Anthurium amnicola.</title>
        <authorList>
            <person name="Suzuki J."/>
        </authorList>
    </citation>
    <scope>NUCLEOTIDE SEQUENCE</scope>
</reference>
<feature type="compositionally biased region" description="Basic residues" evidence="2">
    <location>
        <begin position="798"/>
        <end position="819"/>
    </location>
</feature>
<feature type="compositionally biased region" description="Basic and acidic residues" evidence="2">
    <location>
        <begin position="494"/>
        <end position="512"/>
    </location>
</feature>
<dbReference type="InterPro" id="IPR002483">
    <property type="entry name" value="PWI_dom"/>
</dbReference>
<accession>A0A1D1YDA5</accession>
<feature type="compositionally biased region" description="Polar residues" evidence="2">
    <location>
        <begin position="671"/>
        <end position="683"/>
    </location>
</feature>
<evidence type="ECO:0000256" key="2">
    <source>
        <dbReference type="SAM" id="MobiDB-lite"/>
    </source>
</evidence>
<organism evidence="5">
    <name type="scientific">Anthurium amnicola</name>
    <dbReference type="NCBI Taxonomy" id="1678845"/>
    <lineage>
        <taxon>Eukaryota</taxon>
        <taxon>Viridiplantae</taxon>
        <taxon>Streptophyta</taxon>
        <taxon>Embryophyta</taxon>
        <taxon>Tracheophyta</taxon>
        <taxon>Spermatophyta</taxon>
        <taxon>Magnoliopsida</taxon>
        <taxon>Liliopsida</taxon>
        <taxon>Araceae</taxon>
        <taxon>Pothoideae</taxon>
        <taxon>Potheae</taxon>
        <taxon>Anthurium</taxon>
    </lineage>
</organism>
<evidence type="ECO:0000313" key="5">
    <source>
        <dbReference type="EMBL" id="JAT52604.1"/>
    </source>
</evidence>
<name>A0A1D1YDA5_9ARAE</name>
<feature type="region of interest" description="Disordered" evidence="2">
    <location>
        <begin position="123"/>
        <end position="619"/>
    </location>
</feature>
<dbReference type="PANTHER" id="PTHR23148:SF0">
    <property type="entry name" value="SERINE_ARGININE REPETITIVE MATRIX PROTEIN 1"/>
    <property type="match status" value="1"/>
</dbReference>
<feature type="compositionally biased region" description="Basic residues" evidence="2">
    <location>
        <begin position="269"/>
        <end position="286"/>
    </location>
</feature>
<dbReference type="PANTHER" id="PTHR23148">
    <property type="entry name" value="SERINE/ARGININE REGULATED NUCLEAR MATRIX PROTEIN"/>
    <property type="match status" value="1"/>
</dbReference>
<dbReference type="GO" id="GO:0003723">
    <property type="term" value="F:RNA binding"/>
    <property type="evidence" value="ECO:0007669"/>
    <property type="project" value="TreeGrafter"/>
</dbReference>
<dbReference type="Gene3D" id="1.20.1390.10">
    <property type="entry name" value="PWI domain"/>
    <property type="match status" value="1"/>
</dbReference>
<evidence type="ECO:0000313" key="6">
    <source>
        <dbReference type="EMBL" id="JAT56324.1"/>
    </source>
</evidence>
<dbReference type="EMBL" id="GDJX01011612">
    <property type="protein sequence ID" value="JAT56324.1"/>
    <property type="molecule type" value="Transcribed_RNA"/>
</dbReference>
<evidence type="ECO:0000256" key="1">
    <source>
        <dbReference type="ARBA" id="ARBA00022664"/>
    </source>
</evidence>
<dbReference type="InterPro" id="IPR036483">
    <property type="entry name" value="PWI_dom_sf"/>
</dbReference>
<dbReference type="SMART" id="SM00311">
    <property type="entry name" value="PWI"/>
    <property type="match status" value="1"/>
</dbReference>
<feature type="compositionally biased region" description="Low complexity" evidence="2">
    <location>
        <begin position="227"/>
        <end position="243"/>
    </location>
</feature>
<proteinExistence type="predicted"/>
<evidence type="ECO:0000259" key="3">
    <source>
        <dbReference type="PROSITE" id="PS51025"/>
    </source>
</evidence>
<feature type="compositionally biased region" description="Basic residues" evidence="2">
    <location>
        <begin position="386"/>
        <end position="400"/>
    </location>
</feature>
<gene>
    <name evidence="5" type="primary">SRRM1_1</name>
    <name evidence="7" type="synonym">SRRM1_0</name>
    <name evidence="4" type="synonym">SRRM1_2</name>
    <name evidence="6" type="synonym">SRRM1_4</name>
    <name evidence="4" type="ORF">g.86725</name>
    <name evidence="5" type="ORF">g.86728</name>
    <name evidence="7" type="ORF">g.86729</name>
    <name evidence="6" type="ORF">g.86732</name>
</gene>
<feature type="compositionally biased region" description="Basic and acidic residues" evidence="2">
    <location>
        <begin position="128"/>
        <end position="171"/>
    </location>
</feature>
<feature type="compositionally biased region" description="Basic and acidic residues" evidence="2">
    <location>
        <begin position="469"/>
        <end position="484"/>
    </location>
</feature>
<feature type="compositionally biased region" description="Basic and acidic residues" evidence="2">
    <location>
        <begin position="744"/>
        <end position="755"/>
    </location>
</feature>
<dbReference type="SUPFAM" id="SSF101233">
    <property type="entry name" value="PWI domain"/>
    <property type="match status" value="1"/>
</dbReference>
<feature type="compositionally biased region" description="Basic and acidic residues" evidence="2">
    <location>
        <begin position="686"/>
        <end position="718"/>
    </location>
</feature>
<sequence length="886" mass="103211">MSGGFFRGTSADQDTRFSNKQAKLLKTQKFSPELEHLVDMTRVKMDVMKPWIARRVTELLGFEDEVLINFVYGLLDGKAVDGKKIQIQLTGFMEKNTGKFMRELWGLLLSAQQNASGVPQQFLDEKEEEMRKKKVESDRISQEIQKKKEREEQEPEYVKQKRLDGEADVTGHVDAASDAGLKHSVRRASSANPEEERELDGRHNSRRMSRRHSSSPHSDDRSPVFQRSTRTKSSSRSFSNSRSYSEDGHKSRSISVSVSPPRHSPSQDRKRRSSPRHSVSPHRRRSPQIPHSLRQRSPLLRRRSSSRSHHRSPSPRRRRSPIRVRRRSPSPMARRSPSPLRRRSPSPSTLRRRLPSPLRRRSPLRPRHQSPLRRFRRSPSPSWHRSPLRRRSPVKLHRRSPSPARNRSPPRRRSQSPVRRRSPSPLRVRRSPLHSPKQRAVDLQSSPQERNRNHESHRTQSPYQSHRNFCRDRNDHGDGVEYGRARWKRSPVHSFEKDKNEHSDLRRNRLDSLSEEQDIRSTPVVSVPLETHAKKSHSPSRALDMNKSENRVHSSSKSPARQTRGHMARHNSPGASGGENSNAREGSRQKVSSSRKKSRYSEESSPEELSVKNSVHARDNQAEMKLMGLHEQRRNMEHPERCSQQGSHVSEEVEYGPGRADGNFSRVGIDNQRSSIKQHSRGSFSPDERPRKEKNLLENSYLKEDPHTDYRKRPHLEDNLSYGEKSRKKLDKSHQIALVDTDSEDNKLYRSPKTEKRSRKSEHKETSPEDEVGYDSATDRRKEAKRRKKEEKRLRKEEKRRKREERHRKREERRAQKKAKYMDTVAPPPDFERNNNGSEDTDEDDTGLRVSKTSDTEETESEQKKLEIELRNKALESLRAKKAISH</sequence>
<feature type="compositionally biased region" description="Basic residues" evidence="2">
    <location>
        <begin position="299"/>
        <end position="328"/>
    </location>
</feature>
<dbReference type="PROSITE" id="PS51025">
    <property type="entry name" value="PWI"/>
    <property type="match status" value="1"/>
</dbReference>